<dbReference type="InterPro" id="IPR006162">
    <property type="entry name" value="Ppantetheine_attach_site"/>
</dbReference>
<keyword evidence="1" id="KW-0596">Phosphopantetheine</keyword>
<dbReference type="PROSITE" id="PS50075">
    <property type="entry name" value="CARRIER"/>
    <property type="match status" value="1"/>
</dbReference>
<sequence>DDLDAVLAELPGAPEVVVHALGMAPENGPDVAAEAERMFRTLLDLVQRAGSRPVGGRLPAVLVLTTGAVDVSGGEPLSPARAVLSAQLRSLAVESPGQRCRLVDCGPGTGVDDLVRELSAGWSDPVVARRRGRRWTPGSRPLRFDQPTAEPVRPAGAYVITGGLGGLGSVLARAIAGTGGRPKLALLSRRADSADGLRAELEAQGAEVRVIACDLADRARTDEALDSVLDRFGGITAVFHLAGVPGRQLMPVLDAADAAAVLRPKVAGTAALAHWLDRRAPGTPVVCFSSRAALTGMIGGADYAAANAFLDAFAAVRPGWLSINWPVWTEVGMAAGTRLDAARRPAADPAGDLVEETTLAASTCWAMDEHRVRGVAVLPGTAVVDLVIGAFLRTVPGAVAPVVLRDVVFQHPISGNQPRRVRVVFDRSDGPEWRVRVVSRPAEGDGEWRQHAVCAVAHADVTGRTVDVEPLRRTGTEKPVRRARPGGVLAFGPRWHNVGRAWESAEATLVEVELHPPYAAETTDHAVHPALLDTATGFLGGPTDDGFFAPFAYRTLTWLRPLPARLHSVLRPRQRSADSVVVDVDLVDPQGEVVVAVEGLTMRRTDARSFAADGGPDTKAPSPRPGLTPRDGIRLLFELLGHRVRGQVAVAPPDAGEPTESPAPPAPAPAGPEVPPDMPVGDRLRALWCEVLGRTDVTADSDFVDLGGDSLVAVALTGRIRDSFGVELGIGAVFEFPTLAELTDALVAQLDEQERT</sequence>
<dbReference type="RefSeq" id="WP_184870602.1">
    <property type="nucleotide sequence ID" value="NZ_JACHIR010000005.1"/>
</dbReference>
<dbReference type="Gene3D" id="3.10.129.110">
    <property type="entry name" value="Polyketide synthase dehydratase"/>
    <property type="match status" value="1"/>
</dbReference>
<gene>
    <name evidence="8" type="ORF">BJ998_009401</name>
</gene>
<dbReference type="InterPro" id="IPR049551">
    <property type="entry name" value="PKS_DH_C"/>
</dbReference>
<comment type="caution">
    <text evidence="8">The sequence shown here is derived from an EMBL/GenBank/DDBJ whole genome shotgun (WGS) entry which is preliminary data.</text>
</comment>
<feature type="region of interest" description="N-terminal hotdog fold" evidence="4">
    <location>
        <begin position="337"/>
        <end position="463"/>
    </location>
</feature>
<evidence type="ECO:0000259" key="6">
    <source>
        <dbReference type="PROSITE" id="PS50075"/>
    </source>
</evidence>
<dbReference type="EMBL" id="JACHIR010000005">
    <property type="protein sequence ID" value="MBB5898142.1"/>
    <property type="molecule type" value="Genomic_DNA"/>
</dbReference>
<dbReference type="SUPFAM" id="SSF47336">
    <property type="entry name" value="ACP-like"/>
    <property type="match status" value="1"/>
</dbReference>
<dbReference type="Pfam" id="PF08659">
    <property type="entry name" value="KR"/>
    <property type="match status" value="1"/>
</dbReference>
<dbReference type="InterPro" id="IPR049900">
    <property type="entry name" value="PKS_mFAS_DH"/>
</dbReference>
<dbReference type="InterPro" id="IPR036291">
    <property type="entry name" value="NAD(P)-bd_dom_sf"/>
</dbReference>
<name>A0A7W9KSX7_9PSEU</name>
<proteinExistence type="predicted"/>
<dbReference type="Pfam" id="PF14765">
    <property type="entry name" value="PS-DH"/>
    <property type="match status" value="1"/>
</dbReference>
<dbReference type="SMART" id="SM01294">
    <property type="entry name" value="PKS_PP_betabranch"/>
    <property type="match status" value="1"/>
</dbReference>
<evidence type="ECO:0000259" key="7">
    <source>
        <dbReference type="PROSITE" id="PS52019"/>
    </source>
</evidence>
<dbReference type="GO" id="GO:0031177">
    <property type="term" value="F:phosphopantetheine binding"/>
    <property type="evidence" value="ECO:0007669"/>
    <property type="project" value="InterPro"/>
</dbReference>
<reference evidence="8 9" key="1">
    <citation type="submission" date="2020-08" db="EMBL/GenBank/DDBJ databases">
        <title>Sequencing the genomes of 1000 actinobacteria strains.</title>
        <authorList>
            <person name="Klenk H.-P."/>
        </authorList>
    </citation>
    <scope>NUCLEOTIDE SEQUENCE [LARGE SCALE GENOMIC DNA]</scope>
    <source>
        <strain evidence="8 9">DSM 43851</strain>
    </source>
</reference>
<dbReference type="InterPro" id="IPR013968">
    <property type="entry name" value="PKS_KR"/>
</dbReference>
<feature type="active site" description="Proton donor; for dehydratase activity" evidence="4">
    <location>
        <position position="533"/>
    </location>
</feature>
<feature type="region of interest" description="Disordered" evidence="5">
    <location>
        <begin position="650"/>
        <end position="678"/>
    </location>
</feature>
<dbReference type="AlphaFoldDB" id="A0A7W9KSX7"/>
<dbReference type="Pfam" id="PF21089">
    <property type="entry name" value="PKS_DH_N"/>
    <property type="match status" value="1"/>
</dbReference>
<dbReference type="Gene3D" id="3.40.50.720">
    <property type="entry name" value="NAD(P)-binding Rossmann-like Domain"/>
    <property type="match status" value="1"/>
</dbReference>
<feature type="domain" description="PKS/mFAS DH" evidence="7">
    <location>
        <begin position="337"/>
        <end position="611"/>
    </location>
</feature>
<keyword evidence="2" id="KW-0597">Phosphoprotein</keyword>
<dbReference type="InterPro" id="IPR036736">
    <property type="entry name" value="ACP-like_sf"/>
</dbReference>
<dbReference type="Gene3D" id="1.10.1200.10">
    <property type="entry name" value="ACP-like"/>
    <property type="match status" value="1"/>
</dbReference>
<dbReference type="PROSITE" id="PS00012">
    <property type="entry name" value="PHOSPHOPANTETHEINE"/>
    <property type="match status" value="1"/>
</dbReference>
<keyword evidence="3" id="KW-0808">Transferase</keyword>
<dbReference type="InterPro" id="IPR057326">
    <property type="entry name" value="KR_dom"/>
</dbReference>
<evidence type="ECO:0000313" key="8">
    <source>
        <dbReference type="EMBL" id="MBB5898142.1"/>
    </source>
</evidence>
<feature type="domain" description="Carrier" evidence="6">
    <location>
        <begin position="675"/>
        <end position="750"/>
    </location>
</feature>
<dbReference type="PANTHER" id="PTHR43775:SF37">
    <property type="entry name" value="SI:DKEY-61P9.11"/>
    <property type="match status" value="1"/>
</dbReference>
<feature type="active site" description="Proton acceptor; for dehydratase activity" evidence="4">
    <location>
        <position position="370"/>
    </location>
</feature>
<dbReference type="InterPro" id="IPR042104">
    <property type="entry name" value="PKS_dehydratase_sf"/>
</dbReference>
<evidence type="ECO:0000313" key="9">
    <source>
        <dbReference type="Proteomes" id="UP000585638"/>
    </source>
</evidence>
<protein>
    <submittedName>
        <fullName evidence="8">Acyl carrier protein</fullName>
    </submittedName>
</protein>
<keyword evidence="9" id="KW-1185">Reference proteome</keyword>
<evidence type="ECO:0000256" key="5">
    <source>
        <dbReference type="SAM" id="MobiDB-lite"/>
    </source>
</evidence>
<dbReference type="Proteomes" id="UP000585638">
    <property type="component" value="Unassembled WGS sequence"/>
</dbReference>
<feature type="non-terminal residue" evidence="8">
    <location>
        <position position="1"/>
    </location>
</feature>
<dbReference type="GO" id="GO:0006633">
    <property type="term" value="P:fatty acid biosynthetic process"/>
    <property type="evidence" value="ECO:0007669"/>
    <property type="project" value="TreeGrafter"/>
</dbReference>
<organism evidence="8 9">
    <name type="scientific">Kutzneria kofuensis</name>
    <dbReference type="NCBI Taxonomy" id="103725"/>
    <lineage>
        <taxon>Bacteria</taxon>
        <taxon>Bacillati</taxon>
        <taxon>Actinomycetota</taxon>
        <taxon>Actinomycetes</taxon>
        <taxon>Pseudonocardiales</taxon>
        <taxon>Pseudonocardiaceae</taxon>
        <taxon>Kutzneria</taxon>
    </lineage>
</organism>
<dbReference type="GO" id="GO:0004312">
    <property type="term" value="F:fatty acid synthase activity"/>
    <property type="evidence" value="ECO:0007669"/>
    <property type="project" value="TreeGrafter"/>
</dbReference>
<feature type="region of interest" description="Disordered" evidence="5">
    <location>
        <begin position="607"/>
        <end position="629"/>
    </location>
</feature>
<dbReference type="Pfam" id="PF00550">
    <property type="entry name" value="PP-binding"/>
    <property type="match status" value="1"/>
</dbReference>
<dbReference type="PANTHER" id="PTHR43775">
    <property type="entry name" value="FATTY ACID SYNTHASE"/>
    <property type="match status" value="1"/>
</dbReference>
<feature type="region of interest" description="C-terminal hotdog fold" evidence="4">
    <location>
        <begin position="474"/>
        <end position="611"/>
    </location>
</feature>
<evidence type="ECO:0000256" key="4">
    <source>
        <dbReference type="PROSITE-ProRule" id="PRU01363"/>
    </source>
</evidence>
<feature type="compositionally biased region" description="Pro residues" evidence="5">
    <location>
        <begin position="661"/>
        <end position="678"/>
    </location>
</feature>
<dbReference type="SUPFAM" id="SSF51735">
    <property type="entry name" value="NAD(P)-binding Rossmann-fold domains"/>
    <property type="match status" value="2"/>
</dbReference>
<dbReference type="InterPro" id="IPR050091">
    <property type="entry name" value="PKS_NRPS_Biosynth_Enz"/>
</dbReference>
<dbReference type="SMART" id="SM00822">
    <property type="entry name" value="PKS_KR"/>
    <property type="match status" value="1"/>
</dbReference>
<evidence type="ECO:0000256" key="2">
    <source>
        <dbReference type="ARBA" id="ARBA00022553"/>
    </source>
</evidence>
<dbReference type="InterPro" id="IPR009081">
    <property type="entry name" value="PP-bd_ACP"/>
</dbReference>
<evidence type="ECO:0000256" key="1">
    <source>
        <dbReference type="ARBA" id="ARBA00022450"/>
    </source>
</evidence>
<dbReference type="PROSITE" id="PS52019">
    <property type="entry name" value="PKS_MFAS_DH"/>
    <property type="match status" value="1"/>
</dbReference>
<dbReference type="InterPro" id="IPR020807">
    <property type="entry name" value="PKS_DH"/>
</dbReference>
<dbReference type="SMART" id="SM00823">
    <property type="entry name" value="PKS_PP"/>
    <property type="match status" value="1"/>
</dbReference>
<evidence type="ECO:0000256" key="3">
    <source>
        <dbReference type="ARBA" id="ARBA00022679"/>
    </source>
</evidence>
<accession>A0A7W9KSX7</accession>
<dbReference type="InterPro" id="IPR049552">
    <property type="entry name" value="PKS_DH_N"/>
</dbReference>
<dbReference type="SMART" id="SM00826">
    <property type="entry name" value="PKS_DH"/>
    <property type="match status" value="1"/>
</dbReference>
<dbReference type="InterPro" id="IPR020806">
    <property type="entry name" value="PKS_PP-bd"/>
</dbReference>